<dbReference type="GO" id="GO:0016787">
    <property type="term" value="F:hydrolase activity"/>
    <property type="evidence" value="ECO:0007669"/>
    <property type="project" value="UniProtKB-KW"/>
</dbReference>
<evidence type="ECO:0000256" key="9">
    <source>
        <dbReference type="ARBA" id="ARBA00023235"/>
    </source>
</evidence>
<evidence type="ECO:0000256" key="8">
    <source>
        <dbReference type="ARBA" id="ARBA00023125"/>
    </source>
</evidence>
<evidence type="ECO:0000256" key="1">
    <source>
        <dbReference type="ARBA" id="ARBA00008428"/>
    </source>
</evidence>
<organism evidence="14 15">
    <name type="scientific">Delftia lacustris</name>
    <dbReference type="NCBI Taxonomy" id="558537"/>
    <lineage>
        <taxon>Bacteria</taxon>
        <taxon>Pseudomonadati</taxon>
        <taxon>Pseudomonadota</taxon>
        <taxon>Betaproteobacteria</taxon>
        <taxon>Burkholderiales</taxon>
        <taxon>Comamonadaceae</taxon>
        <taxon>Delftia</taxon>
    </lineage>
</organism>
<keyword evidence="5" id="KW-0378">Hydrolase</keyword>
<dbReference type="EMBL" id="FNPE01000032">
    <property type="protein sequence ID" value="SDZ53478.1"/>
    <property type="molecule type" value="Genomic_DNA"/>
</dbReference>
<evidence type="ECO:0000313" key="14">
    <source>
        <dbReference type="EMBL" id="SDZ53478.1"/>
    </source>
</evidence>
<evidence type="ECO:0000256" key="6">
    <source>
        <dbReference type="ARBA" id="ARBA00022806"/>
    </source>
</evidence>
<comment type="similarity">
    <text evidence="1">Belongs to the helicase family. DnaB subfamily.</text>
</comment>
<evidence type="ECO:0000256" key="4">
    <source>
        <dbReference type="ARBA" id="ARBA00022741"/>
    </source>
</evidence>
<dbReference type="InterPro" id="IPR007693">
    <property type="entry name" value="DNA_helicase_DnaB-like_N"/>
</dbReference>
<keyword evidence="4" id="KW-0547">Nucleotide-binding</keyword>
<reference evidence="14 15" key="1">
    <citation type="submission" date="2016-10" db="EMBL/GenBank/DDBJ databases">
        <authorList>
            <person name="de Groot N.N."/>
        </authorList>
    </citation>
    <scope>NUCLEOTIDE SEQUENCE [LARGE SCALE GENOMIC DNA]</scope>
    <source>
        <strain evidence="14 15">LMG 24775</strain>
    </source>
</reference>
<keyword evidence="6 14" id="KW-0347">Helicase</keyword>
<evidence type="ECO:0000256" key="5">
    <source>
        <dbReference type="ARBA" id="ARBA00022801"/>
    </source>
</evidence>
<dbReference type="PANTHER" id="PTHR30153:SF2">
    <property type="entry name" value="REPLICATIVE DNA HELICASE"/>
    <property type="match status" value="1"/>
</dbReference>
<gene>
    <name evidence="14" type="ORF">SAMN05421547_13257</name>
</gene>
<dbReference type="GeneID" id="94691370"/>
<dbReference type="Gene3D" id="1.10.860.10">
    <property type="entry name" value="DNAb Helicase, Chain A"/>
    <property type="match status" value="1"/>
</dbReference>
<name>A0A1H3TU22_9BURK</name>
<dbReference type="GO" id="GO:0003677">
    <property type="term" value="F:DNA binding"/>
    <property type="evidence" value="ECO:0007669"/>
    <property type="project" value="UniProtKB-KW"/>
</dbReference>
<feature type="compositionally biased region" description="Basic and acidic residues" evidence="12">
    <location>
        <begin position="444"/>
        <end position="456"/>
    </location>
</feature>
<dbReference type="Proteomes" id="UP000183417">
    <property type="component" value="Unassembled WGS sequence"/>
</dbReference>
<sequence length="456" mass="49777">MNAIDLPEYELLFSNEAECAVLGAILCNGAEAYDAAAGIITAESFCVPLHRLVWEAAQKLILAGKFVDPVAVMEHLRGHEVDLVEVNDIAQSYSAVRAVPGHAEIIANYAKQRALRTAAFQVSGFVSDETLAIEQRVGQSVAALESVLADRIGGDPLPVSAFAAEFIDRLVGRADGETKAGRPTGIPYLDRMMPNGLGDGKLVVIAARPSVGKSSLAQQIACFHASEGYPAAFLGMEMENYEVVDRTVANKGRVPLDGIVTGKLSDDEWTRITEALESIRNLPLYLYDVPGLTLHEVVSKARFLVRKYGIKTLVVDYLQLMLGTDQKKDRRFQLEEITRGLKRAAKQLGITVILLSQLNRDVEKRTNPRPQMSDLKECGAIEEDADVVLTLWDHVKGVDGQPSIKGAALLKNRGGSKGEVALHFEGQYQRWTESTASLSAPAKAETESKSRYSKDW</sequence>
<keyword evidence="3" id="KW-0235">DNA replication</keyword>
<dbReference type="InterPro" id="IPR007694">
    <property type="entry name" value="DNA_helicase_DnaB-like_C"/>
</dbReference>
<evidence type="ECO:0000256" key="7">
    <source>
        <dbReference type="ARBA" id="ARBA00022840"/>
    </source>
</evidence>
<dbReference type="GO" id="GO:0006269">
    <property type="term" value="P:DNA replication, synthesis of primer"/>
    <property type="evidence" value="ECO:0007669"/>
    <property type="project" value="UniProtKB-KW"/>
</dbReference>
<dbReference type="AlphaFoldDB" id="A0A1H3TU22"/>
<keyword evidence="2" id="KW-0639">Primosome</keyword>
<proteinExistence type="inferred from homology"/>
<protein>
    <recommendedName>
        <fullName evidence="10">DNA 5'-3' helicase</fullName>
        <ecNumber evidence="10">5.6.2.3</ecNumber>
    </recommendedName>
</protein>
<keyword evidence="9" id="KW-0413">Isomerase</keyword>
<evidence type="ECO:0000259" key="13">
    <source>
        <dbReference type="PROSITE" id="PS51199"/>
    </source>
</evidence>
<evidence type="ECO:0000313" key="15">
    <source>
        <dbReference type="Proteomes" id="UP000183417"/>
    </source>
</evidence>
<dbReference type="SUPFAM" id="SSF48024">
    <property type="entry name" value="N-terminal domain of DnaB helicase"/>
    <property type="match status" value="1"/>
</dbReference>
<dbReference type="EC" id="5.6.2.3" evidence="10"/>
<evidence type="ECO:0000256" key="2">
    <source>
        <dbReference type="ARBA" id="ARBA00022515"/>
    </source>
</evidence>
<dbReference type="SUPFAM" id="SSF52540">
    <property type="entry name" value="P-loop containing nucleoside triphosphate hydrolases"/>
    <property type="match status" value="1"/>
</dbReference>
<dbReference type="Pfam" id="PF03796">
    <property type="entry name" value="DnaB_C"/>
    <property type="match status" value="1"/>
</dbReference>
<comment type="catalytic activity">
    <reaction evidence="11">
        <text>ATP + H2O = ADP + phosphate + H(+)</text>
        <dbReference type="Rhea" id="RHEA:13065"/>
        <dbReference type="ChEBI" id="CHEBI:15377"/>
        <dbReference type="ChEBI" id="CHEBI:15378"/>
        <dbReference type="ChEBI" id="CHEBI:30616"/>
        <dbReference type="ChEBI" id="CHEBI:43474"/>
        <dbReference type="ChEBI" id="CHEBI:456216"/>
        <dbReference type="EC" id="5.6.2.3"/>
    </reaction>
</comment>
<evidence type="ECO:0000256" key="11">
    <source>
        <dbReference type="ARBA" id="ARBA00048954"/>
    </source>
</evidence>
<dbReference type="PANTHER" id="PTHR30153">
    <property type="entry name" value="REPLICATIVE DNA HELICASE DNAB"/>
    <property type="match status" value="1"/>
</dbReference>
<keyword evidence="8" id="KW-0238">DNA-binding</keyword>
<dbReference type="InterPro" id="IPR036185">
    <property type="entry name" value="DNA_heli_DnaB-like_N_sf"/>
</dbReference>
<dbReference type="PROSITE" id="PS51199">
    <property type="entry name" value="SF4_HELICASE"/>
    <property type="match status" value="1"/>
</dbReference>
<accession>A0A1H3TU22</accession>
<keyword evidence="7" id="KW-0067">ATP-binding</keyword>
<dbReference type="GO" id="GO:0005829">
    <property type="term" value="C:cytosol"/>
    <property type="evidence" value="ECO:0007669"/>
    <property type="project" value="TreeGrafter"/>
</dbReference>
<evidence type="ECO:0000256" key="12">
    <source>
        <dbReference type="SAM" id="MobiDB-lite"/>
    </source>
</evidence>
<dbReference type="InterPro" id="IPR016136">
    <property type="entry name" value="DNA_helicase_N/primase_C"/>
</dbReference>
<feature type="domain" description="SF4 helicase" evidence="13">
    <location>
        <begin position="175"/>
        <end position="438"/>
    </location>
</feature>
<dbReference type="Gene3D" id="3.40.50.300">
    <property type="entry name" value="P-loop containing nucleotide triphosphate hydrolases"/>
    <property type="match status" value="1"/>
</dbReference>
<dbReference type="RefSeq" id="WP_074923713.1">
    <property type="nucleotide sequence ID" value="NZ_CP141274.1"/>
</dbReference>
<dbReference type="InterPro" id="IPR027417">
    <property type="entry name" value="P-loop_NTPase"/>
</dbReference>
<evidence type="ECO:0000256" key="10">
    <source>
        <dbReference type="ARBA" id="ARBA00044969"/>
    </source>
</evidence>
<dbReference type="Pfam" id="PF00772">
    <property type="entry name" value="DnaB"/>
    <property type="match status" value="1"/>
</dbReference>
<feature type="region of interest" description="Disordered" evidence="12">
    <location>
        <begin position="432"/>
        <end position="456"/>
    </location>
</feature>
<evidence type="ECO:0000256" key="3">
    <source>
        <dbReference type="ARBA" id="ARBA00022705"/>
    </source>
</evidence>
<dbReference type="GO" id="GO:1990077">
    <property type="term" value="C:primosome complex"/>
    <property type="evidence" value="ECO:0007669"/>
    <property type="project" value="UniProtKB-KW"/>
</dbReference>
<dbReference type="GO" id="GO:0005524">
    <property type="term" value="F:ATP binding"/>
    <property type="evidence" value="ECO:0007669"/>
    <property type="project" value="UniProtKB-KW"/>
</dbReference>
<dbReference type="GO" id="GO:0043139">
    <property type="term" value="F:5'-3' DNA helicase activity"/>
    <property type="evidence" value="ECO:0007669"/>
    <property type="project" value="UniProtKB-EC"/>
</dbReference>